<accession>A0ABT5S720</accession>
<sequence>MDTFKDAFCADELPNVVASPYYSIFNGEFTKHYLAKPHYIFYPTAYSPGKVDLSKEIAKKYPEEKDINWYDALNNEEERFVGEAYTTQFTIPVKFELDYHNSDDEVPTFEFEEEVMDFIEQQEGLYLEIKKLNIPLEKFRWTWNLKNSKLTIKGKTTGLVVLKPLIKQYGELEHIQPDTNNKRLYAMN</sequence>
<proteinExistence type="predicted"/>
<evidence type="ECO:0000313" key="2">
    <source>
        <dbReference type="Proteomes" id="UP001151478"/>
    </source>
</evidence>
<protein>
    <submittedName>
        <fullName evidence="1">Uncharacterized protein</fullName>
    </submittedName>
</protein>
<organism evidence="1 2">
    <name type="scientific">Polaribacter ponticola</name>
    <dbReference type="NCBI Taxonomy" id="2978475"/>
    <lineage>
        <taxon>Bacteria</taxon>
        <taxon>Pseudomonadati</taxon>
        <taxon>Bacteroidota</taxon>
        <taxon>Flavobacteriia</taxon>
        <taxon>Flavobacteriales</taxon>
        <taxon>Flavobacteriaceae</taxon>
    </lineage>
</organism>
<dbReference type="Proteomes" id="UP001151478">
    <property type="component" value="Unassembled WGS sequence"/>
</dbReference>
<comment type="caution">
    <text evidence="1">The sequence shown here is derived from an EMBL/GenBank/DDBJ whole genome shotgun (WGS) entry which is preliminary data.</text>
</comment>
<evidence type="ECO:0000313" key="1">
    <source>
        <dbReference type="EMBL" id="MDD7913904.1"/>
    </source>
</evidence>
<dbReference type="EMBL" id="JAOSLC020000003">
    <property type="protein sequence ID" value="MDD7913904.1"/>
    <property type="molecule type" value="Genomic_DNA"/>
</dbReference>
<reference evidence="1" key="1">
    <citation type="submission" date="2023-02" db="EMBL/GenBank/DDBJ databases">
        <title>Polaribacter ponticola sp. nov., isolated from seawater.</title>
        <authorList>
            <person name="Baek J.H."/>
            <person name="Kim J.M."/>
            <person name="Choi D.G."/>
            <person name="Jeon C.O."/>
        </authorList>
    </citation>
    <scope>NUCLEOTIDE SEQUENCE</scope>
    <source>
        <strain evidence="1">MSW5</strain>
    </source>
</reference>
<dbReference type="RefSeq" id="WP_274270256.1">
    <property type="nucleotide sequence ID" value="NZ_JAOSLC020000003.1"/>
</dbReference>
<gene>
    <name evidence="1" type="ORF">N5A56_005460</name>
</gene>
<keyword evidence="2" id="KW-1185">Reference proteome</keyword>
<name>A0ABT5S720_9FLAO</name>